<dbReference type="PANTHER" id="PTHR31465">
    <property type="entry name" value="PROTEIN RTA1-RELATED"/>
    <property type="match status" value="1"/>
</dbReference>
<evidence type="ECO:0000256" key="3">
    <source>
        <dbReference type="ARBA" id="ARBA00022989"/>
    </source>
</evidence>
<dbReference type="GeneID" id="70128611"/>
<proteinExistence type="predicted"/>
<feature type="transmembrane region" description="Helical" evidence="5">
    <location>
        <begin position="67"/>
        <end position="84"/>
    </location>
</feature>
<dbReference type="Proteomes" id="UP000758603">
    <property type="component" value="Unassembled WGS sequence"/>
</dbReference>
<comment type="subcellular location">
    <subcellularLocation>
        <location evidence="1">Membrane</location>
        <topology evidence="1">Multi-pass membrane protein</topology>
    </subcellularLocation>
</comment>
<evidence type="ECO:0000256" key="5">
    <source>
        <dbReference type="SAM" id="Phobius"/>
    </source>
</evidence>
<dbReference type="Pfam" id="PF04479">
    <property type="entry name" value="RTA1"/>
    <property type="match status" value="1"/>
</dbReference>
<accession>A0A9P9A0I0</accession>
<dbReference type="InterPro" id="IPR007568">
    <property type="entry name" value="RTA1"/>
</dbReference>
<keyword evidence="4 5" id="KW-0472">Membrane</keyword>
<keyword evidence="3 5" id="KW-1133">Transmembrane helix</keyword>
<evidence type="ECO:0000313" key="7">
    <source>
        <dbReference type="Proteomes" id="UP000758603"/>
    </source>
</evidence>
<protein>
    <submittedName>
        <fullName evidence="6">Parasitic phase-specific protein PSP-1</fullName>
    </submittedName>
</protein>
<dbReference type="PANTHER" id="PTHR31465:SF9">
    <property type="entry name" value="SPHINGOID LONG-CHAIN BASE TRANSPORTER RSB1"/>
    <property type="match status" value="1"/>
</dbReference>
<organism evidence="6 7">
    <name type="scientific">Truncatella angustata</name>
    <dbReference type="NCBI Taxonomy" id="152316"/>
    <lineage>
        <taxon>Eukaryota</taxon>
        <taxon>Fungi</taxon>
        <taxon>Dikarya</taxon>
        <taxon>Ascomycota</taxon>
        <taxon>Pezizomycotina</taxon>
        <taxon>Sordariomycetes</taxon>
        <taxon>Xylariomycetidae</taxon>
        <taxon>Amphisphaeriales</taxon>
        <taxon>Sporocadaceae</taxon>
        <taxon>Truncatella</taxon>
    </lineage>
</organism>
<sequence>MSATTNGLPPYIKVFGPGSNCTLDICPVEISVYGYRPSLAANGTFLGLYVISAIVHGYLGMRWKTQVFMYSMLIGAANAVLGYAGRIAMYYNPFNFAAFMIQIICVTSGPVYYSAAIYVTLASSIKYFAPSLSRFPPNLFYWIFIPTDLVCLVLQAAGGALSTASAGTSDTGVYMALVGLSLQVFAMVAFCGLFADYLIRYYRSDIYRSGEGIKLGRRPKLFFAFLALAILLILARCSYRLAELRDGYSGDLIRDEPMFIGLEGIMVIAAVFCLTIGHPGFVFKDSEKVLVGHQVDSDSRDKV</sequence>
<evidence type="ECO:0000313" key="6">
    <source>
        <dbReference type="EMBL" id="KAH6658397.1"/>
    </source>
</evidence>
<name>A0A9P9A0I0_9PEZI</name>
<reference evidence="6" key="1">
    <citation type="journal article" date="2021" name="Nat. Commun.">
        <title>Genetic determinants of endophytism in the Arabidopsis root mycobiome.</title>
        <authorList>
            <person name="Mesny F."/>
            <person name="Miyauchi S."/>
            <person name="Thiergart T."/>
            <person name="Pickel B."/>
            <person name="Atanasova L."/>
            <person name="Karlsson M."/>
            <person name="Huettel B."/>
            <person name="Barry K.W."/>
            <person name="Haridas S."/>
            <person name="Chen C."/>
            <person name="Bauer D."/>
            <person name="Andreopoulos W."/>
            <person name="Pangilinan J."/>
            <person name="LaButti K."/>
            <person name="Riley R."/>
            <person name="Lipzen A."/>
            <person name="Clum A."/>
            <person name="Drula E."/>
            <person name="Henrissat B."/>
            <person name="Kohler A."/>
            <person name="Grigoriev I.V."/>
            <person name="Martin F.M."/>
            <person name="Hacquard S."/>
        </authorList>
    </citation>
    <scope>NUCLEOTIDE SEQUENCE</scope>
    <source>
        <strain evidence="6">MPI-SDFR-AT-0073</strain>
    </source>
</reference>
<keyword evidence="2 5" id="KW-0812">Transmembrane</keyword>
<dbReference type="GO" id="GO:0000324">
    <property type="term" value="C:fungal-type vacuole"/>
    <property type="evidence" value="ECO:0007669"/>
    <property type="project" value="TreeGrafter"/>
</dbReference>
<dbReference type="OrthoDB" id="4521223at2759"/>
<feature type="transmembrane region" description="Helical" evidence="5">
    <location>
        <begin position="173"/>
        <end position="199"/>
    </location>
</feature>
<feature type="transmembrane region" description="Helical" evidence="5">
    <location>
        <begin position="220"/>
        <end position="239"/>
    </location>
</feature>
<evidence type="ECO:0000256" key="4">
    <source>
        <dbReference type="ARBA" id="ARBA00023136"/>
    </source>
</evidence>
<dbReference type="EMBL" id="JAGPXC010000002">
    <property type="protein sequence ID" value="KAH6658397.1"/>
    <property type="molecule type" value="Genomic_DNA"/>
</dbReference>
<evidence type="ECO:0000256" key="1">
    <source>
        <dbReference type="ARBA" id="ARBA00004141"/>
    </source>
</evidence>
<gene>
    <name evidence="6" type="ORF">BKA67DRAFT_533550</name>
</gene>
<feature type="transmembrane region" description="Helical" evidence="5">
    <location>
        <begin position="96"/>
        <end position="119"/>
    </location>
</feature>
<comment type="caution">
    <text evidence="6">The sequence shown here is derived from an EMBL/GenBank/DDBJ whole genome shotgun (WGS) entry which is preliminary data.</text>
</comment>
<dbReference type="RefSeq" id="XP_045962631.1">
    <property type="nucleotide sequence ID" value="XM_046099719.1"/>
</dbReference>
<dbReference type="AlphaFoldDB" id="A0A9P9A0I0"/>
<keyword evidence="7" id="KW-1185">Reference proteome</keyword>
<feature type="transmembrane region" description="Helical" evidence="5">
    <location>
        <begin position="139"/>
        <end position="161"/>
    </location>
</feature>
<dbReference type="GO" id="GO:0005886">
    <property type="term" value="C:plasma membrane"/>
    <property type="evidence" value="ECO:0007669"/>
    <property type="project" value="TreeGrafter"/>
</dbReference>
<evidence type="ECO:0000256" key="2">
    <source>
        <dbReference type="ARBA" id="ARBA00022692"/>
    </source>
</evidence>
<feature type="transmembrane region" description="Helical" evidence="5">
    <location>
        <begin position="39"/>
        <end position="60"/>
    </location>
</feature>
<feature type="transmembrane region" description="Helical" evidence="5">
    <location>
        <begin position="259"/>
        <end position="283"/>
    </location>
</feature>